<dbReference type="KEGG" id="tng:GSTEN00012469G001"/>
<evidence type="ECO:0000256" key="7">
    <source>
        <dbReference type="ARBA" id="ARBA00038326"/>
    </source>
</evidence>
<feature type="non-terminal residue" evidence="13">
    <location>
        <position position="149"/>
    </location>
</feature>
<evidence type="ECO:0000256" key="11">
    <source>
        <dbReference type="ARBA" id="ARBA00047635"/>
    </source>
</evidence>
<dbReference type="GO" id="GO:0008033">
    <property type="term" value="P:tRNA processing"/>
    <property type="evidence" value="ECO:0007669"/>
    <property type="project" value="UniProtKB-KW"/>
</dbReference>
<dbReference type="GO" id="GO:0043829">
    <property type="term" value="F:tRNA-specific adenosine-37 deaminase activity"/>
    <property type="evidence" value="ECO:0007669"/>
    <property type="project" value="UniProtKB-EC"/>
</dbReference>
<keyword evidence="2" id="KW-0479">Metal-binding</keyword>
<protein>
    <recommendedName>
        <fullName evidence="9">tRNA-specific adenosine deaminase 1</fullName>
        <ecNumber evidence="8">3.5.4.34</ecNumber>
    </recommendedName>
    <alternativeName>
        <fullName evidence="10">tRNA-specific adenosine-37 deaminase</fullName>
    </alternativeName>
</protein>
<dbReference type="OrthoDB" id="10268011at2759"/>
<dbReference type="OMA" id="CVGRSAM"/>
<evidence type="ECO:0000313" key="15">
    <source>
        <dbReference type="Proteomes" id="UP000007303"/>
    </source>
</evidence>
<comment type="catalytic activity">
    <reaction evidence="11">
        <text>adenosine(37) in tRNA(Ala) + H2O + H(+) = inosine(37) in tRNA(Ala) + NH4(+)</text>
        <dbReference type="Rhea" id="RHEA:50968"/>
        <dbReference type="Rhea" id="RHEA-COMP:12855"/>
        <dbReference type="Rhea" id="RHEA-COMP:12856"/>
        <dbReference type="ChEBI" id="CHEBI:15377"/>
        <dbReference type="ChEBI" id="CHEBI:15378"/>
        <dbReference type="ChEBI" id="CHEBI:28938"/>
        <dbReference type="ChEBI" id="CHEBI:74411"/>
        <dbReference type="ChEBI" id="CHEBI:82852"/>
        <dbReference type="EC" id="3.5.4.34"/>
    </reaction>
</comment>
<dbReference type="Ensembl" id="ENSTNIT00000009491.1">
    <property type="protein sequence ID" value="ENSTNIP00000009320.1"/>
    <property type="gene ID" value="ENSTNIG00000006547.1"/>
</dbReference>
<evidence type="ECO:0000256" key="9">
    <source>
        <dbReference type="ARBA" id="ARBA00040502"/>
    </source>
</evidence>
<dbReference type="PANTHER" id="PTHR46516:SF1">
    <property type="entry name" value="TRNA-SPECIFIC ADENOSINE DEAMINASE 1"/>
    <property type="match status" value="1"/>
</dbReference>
<evidence type="ECO:0000256" key="1">
    <source>
        <dbReference type="ARBA" id="ARBA00022694"/>
    </source>
</evidence>
<dbReference type="EMBL" id="CAAE01013925">
    <property type="protein sequence ID" value="CAF95711.1"/>
    <property type="molecule type" value="Genomic_DNA"/>
</dbReference>
<comment type="similarity">
    <text evidence="7">Belongs to the ADAT1 family.</text>
</comment>
<reference evidence="14" key="3">
    <citation type="submission" date="2025-05" db="UniProtKB">
        <authorList>
            <consortium name="Ensembl"/>
        </authorList>
    </citation>
    <scope>IDENTIFICATION</scope>
</reference>
<comment type="cofactor">
    <cofactor evidence="5">
        <name>1D-myo-inositol hexakisphosphate</name>
        <dbReference type="ChEBI" id="CHEBI:58130"/>
    </cofactor>
</comment>
<evidence type="ECO:0000259" key="12">
    <source>
        <dbReference type="PROSITE" id="PS50141"/>
    </source>
</evidence>
<evidence type="ECO:0000313" key="13">
    <source>
        <dbReference type="EMBL" id="CAF95711.1"/>
    </source>
</evidence>
<dbReference type="EC" id="3.5.4.34" evidence="8"/>
<dbReference type="HOGENOM" id="CLU_112274_0_0_1"/>
<evidence type="ECO:0000256" key="2">
    <source>
        <dbReference type="ARBA" id="ARBA00022723"/>
    </source>
</evidence>
<sequence length="149" mass="16291">SADEIARLCYERFDQLPRRGKPEAGREWTLLAAVLRTARSAKSDQVTKEVVSLATGTKCVGRSAMSPNGDVLNDSHAEVIARRGCVRYLIQELHRAVTGGDSAVFCRAEQRGKWKLKPGVSFHFFCSHTPCGDASIVPMTDSPSCGFFS</sequence>
<dbReference type="InterPro" id="IPR002466">
    <property type="entry name" value="A_deamin"/>
</dbReference>
<keyword evidence="1" id="KW-0819">tRNA processing</keyword>
<comment type="function">
    <text evidence="6">Specifically deaminates adenosine-37 to inosine in tRNA-Ala.</text>
</comment>
<organism evidence="13">
    <name type="scientific">Tetraodon nigroviridis</name>
    <name type="common">Spotted green pufferfish</name>
    <name type="synonym">Chelonodon nigroviridis</name>
    <dbReference type="NCBI Taxonomy" id="99883"/>
    <lineage>
        <taxon>Eukaryota</taxon>
        <taxon>Metazoa</taxon>
        <taxon>Chordata</taxon>
        <taxon>Craniata</taxon>
        <taxon>Vertebrata</taxon>
        <taxon>Euteleostomi</taxon>
        <taxon>Actinopterygii</taxon>
        <taxon>Neopterygii</taxon>
        <taxon>Teleostei</taxon>
        <taxon>Neoteleostei</taxon>
        <taxon>Acanthomorphata</taxon>
        <taxon>Eupercaria</taxon>
        <taxon>Tetraodontiformes</taxon>
        <taxon>Tetradontoidea</taxon>
        <taxon>Tetraodontidae</taxon>
        <taxon>Tetraodon</taxon>
    </lineage>
</organism>
<dbReference type="PROSITE" id="PS50141">
    <property type="entry name" value="A_DEAMIN_EDITASE"/>
    <property type="match status" value="1"/>
</dbReference>
<dbReference type="PANTHER" id="PTHR46516">
    <property type="entry name" value="TRNA-SPECIFIC ADENOSINE DEAMINASE 1"/>
    <property type="match status" value="1"/>
</dbReference>
<keyword evidence="4" id="KW-0862">Zinc</keyword>
<dbReference type="GO" id="GO:0046872">
    <property type="term" value="F:metal ion binding"/>
    <property type="evidence" value="ECO:0007669"/>
    <property type="project" value="UniProtKB-KW"/>
</dbReference>
<dbReference type="AlphaFoldDB" id="Q4SUH1"/>
<keyword evidence="3" id="KW-0378">Hydrolase</keyword>
<evidence type="ECO:0000313" key="14">
    <source>
        <dbReference type="Ensembl" id="ENSTNIP00000009320.1"/>
    </source>
</evidence>
<dbReference type="Pfam" id="PF02137">
    <property type="entry name" value="A_deamin"/>
    <property type="match status" value="1"/>
</dbReference>
<evidence type="ECO:0000256" key="5">
    <source>
        <dbReference type="ARBA" id="ARBA00037026"/>
    </source>
</evidence>
<dbReference type="GeneTree" id="ENSGT00940000157942"/>
<dbReference type="Proteomes" id="UP000007303">
    <property type="component" value="Unassembled WGS sequence"/>
</dbReference>
<dbReference type="STRING" id="99883.ENSTNIP00000009320"/>
<evidence type="ECO:0000256" key="6">
    <source>
        <dbReference type="ARBA" id="ARBA00037784"/>
    </source>
</evidence>
<evidence type="ECO:0000256" key="4">
    <source>
        <dbReference type="ARBA" id="ARBA00022833"/>
    </source>
</evidence>
<name>Q4SUH1_TETNG</name>
<dbReference type="SMART" id="SM00552">
    <property type="entry name" value="ADEAMc"/>
    <property type="match status" value="1"/>
</dbReference>
<evidence type="ECO:0000256" key="10">
    <source>
        <dbReference type="ARBA" id="ARBA00041760"/>
    </source>
</evidence>
<evidence type="ECO:0000256" key="3">
    <source>
        <dbReference type="ARBA" id="ARBA00022801"/>
    </source>
</evidence>
<evidence type="ECO:0000256" key="8">
    <source>
        <dbReference type="ARBA" id="ARBA00038940"/>
    </source>
</evidence>
<feature type="non-terminal residue" evidence="13">
    <location>
        <position position="1"/>
    </location>
</feature>
<reference evidence="13 15" key="1">
    <citation type="journal article" date="2004" name="Nature">
        <title>Genome duplication in the teleost fish Tetraodon nigroviridis reveals the early vertebrate proto-karyotype.</title>
        <authorList>
            <person name="Jaillon O."/>
            <person name="Aury J.-M."/>
            <person name="Brunet F."/>
            <person name="Petit J.-L."/>
            <person name="Stange-Thomann N."/>
            <person name="Mauceli E."/>
            <person name="Bouneau L."/>
            <person name="Fischer C."/>
            <person name="Ozouf-Costaz C."/>
            <person name="Bernot A."/>
            <person name="Nicaud S."/>
            <person name="Jaffe D."/>
            <person name="Fisher S."/>
            <person name="Lutfalla G."/>
            <person name="Dossat C."/>
            <person name="Segurens B."/>
            <person name="Dasilva C."/>
            <person name="Salanoubat M."/>
            <person name="Levy M."/>
            <person name="Boudet N."/>
            <person name="Castellano S."/>
            <person name="Anthouard V."/>
            <person name="Jubin C."/>
            <person name="Castelli V."/>
            <person name="Katinka M."/>
            <person name="Vacherie B."/>
            <person name="Biemont C."/>
            <person name="Skalli Z."/>
            <person name="Cattolico L."/>
            <person name="Poulain J."/>
            <person name="De Berardinis V."/>
            <person name="Cruaud C."/>
            <person name="Duprat S."/>
            <person name="Brottier P."/>
            <person name="Coutanceau J.-P."/>
            <person name="Gouzy J."/>
            <person name="Parra G."/>
            <person name="Lardier G."/>
            <person name="Chapple C."/>
            <person name="McKernan K.J."/>
            <person name="McEwan P."/>
            <person name="Bosak S."/>
            <person name="Kellis M."/>
            <person name="Volff J.-N."/>
            <person name="Guigo R."/>
            <person name="Zody M.C."/>
            <person name="Mesirov J."/>
            <person name="Lindblad-Toh K."/>
            <person name="Birren B."/>
            <person name="Nusbaum C."/>
            <person name="Kahn D."/>
            <person name="Robinson-Rechavi M."/>
            <person name="Laudet V."/>
            <person name="Schachter V."/>
            <person name="Quetier F."/>
            <person name="Saurin W."/>
            <person name="Scarpelli C."/>
            <person name="Wincker P."/>
            <person name="Lander E.S."/>
            <person name="Weissenbach J."/>
            <person name="Roest Crollius H."/>
        </authorList>
    </citation>
    <scope>NUCLEOTIDE SEQUENCE [LARGE SCALE GENOMIC DNA]</scope>
</reference>
<feature type="domain" description="A to I editase" evidence="12">
    <location>
        <begin position="52"/>
        <end position="141"/>
    </location>
</feature>
<proteinExistence type="inferred from homology"/>
<keyword evidence="15" id="KW-1185">Reference proteome</keyword>
<dbReference type="GO" id="GO:0003723">
    <property type="term" value="F:RNA binding"/>
    <property type="evidence" value="ECO:0007669"/>
    <property type="project" value="InterPro"/>
</dbReference>
<reference evidence="13" key="2">
    <citation type="submission" date="2004-02" db="EMBL/GenBank/DDBJ databases">
        <authorList>
            <consortium name="Genoscope"/>
            <consortium name="Whitehead Institute Centre for Genome Research"/>
        </authorList>
    </citation>
    <scope>NUCLEOTIDE SEQUENCE</scope>
</reference>
<accession>Q4SUH1</accession>
<gene>
    <name evidence="13" type="ORF">GSTENG00012469001</name>
</gene>